<dbReference type="RefSeq" id="WP_152575720.1">
    <property type="nucleotide sequence ID" value="NZ_VIKU02000006.1"/>
</dbReference>
<protein>
    <submittedName>
        <fullName evidence="1">Uncharacterized protein</fullName>
    </submittedName>
</protein>
<dbReference type="InterPro" id="IPR046111">
    <property type="entry name" value="DUF6048"/>
</dbReference>
<reference evidence="1" key="1">
    <citation type="submission" date="2019-07" db="EMBL/GenBank/DDBJ databases">
        <authorList>
            <person name="De-Chao Zhang Q."/>
        </authorList>
    </citation>
    <scope>NUCLEOTIDE SEQUENCE</scope>
    <source>
        <strain evidence="1">TP-CH-4</strain>
    </source>
</reference>
<dbReference type="AlphaFoldDB" id="A0A967AWJ7"/>
<evidence type="ECO:0000313" key="2">
    <source>
        <dbReference type="Proteomes" id="UP000707206"/>
    </source>
</evidence>
<accession>A0A967AWJ7</accession>
<dbReference type="Proteomes" id="UP000707206">
    <property type="component" value="Unassembled WGS sequence"/>
</dbReference>
<proteinExistence type="predicted"/>
<gene>
    <name evidence="1" type="ORF">FK220_017865</name>
</gene>
<name>A0A967AWJ7_9FLAO</name>
<reference evidence="1" key="2">
    <citation type="submission" date="2020-03" db="EMBL/GenBank/DDBJ databases">
        <title>Flavobacteriaceae bacterium strain TP-CH-4, a member of the family Flavobacteriaceae isolated from a deep-sea seamount.</title>
        <authorList>
            <person name="Zhang D.-C."/>
        </authorList>
    </citation>
    <scope>NUCLEOTIDE SEQUENCE</scope>
    <source>
        <strain evidence="1">TP-CH-4</strain>
    </source>
</reference>
<dbReference type="Pfam" id="PF19515">
    <property type="entry name" value="DUF6048"/>
    <property type="match status" value="1"/>
</dbReference>
<evidence type="ECO:0000313" key="1">
    <source>
        <dbReference type="EMBL" id="NHF61224.1"/>
    </source>
</evidence>
<keyword evidence="2" id="KW-1185">Reference proteome</keyword>
<sequence>MSKYCTNLFFLLVLVAGFGQDKTIDLNPKDTLVYEQPYGLRVGIDLSRPITSFFNDDYTGLEFVGDYRLSQKLYIAGELGNEKKTRTESVGPNEDQTSDGELYDFTASGSYIKVGIDYNTYGNWYGEQNMITVGGRYAFSTFTQTVNNYNIFNSNRYWNPNGFTPGSQESLEFDGRTASWIEGVVGVKMELFKNLYLGGSVRLGILITNPEQDSKEFTNLFIPGFNKVTDGSRFGVGYNYSITYLVPLYKKAKKAEPTPEE</sequence>
<dbReference type="EMBL" id="VIKU02000006">
    <property type="protein sequence ID" value="NHF61224.1"/>
    <property type="molecule type" value="Genomic_DNA"/>
</dbReference>
<comment type="caution">
    <text evidence="1">The sequence shown here is derived from an EMBL/GenBank/DDBJ whole genome shotgun (WGS) entry which is preliminary data.</text>
</comment>
<organism evidence="1 2">
    <name type="scientific">Pelagihabitans pacificus</name>
    <dbReference type="NCBI Taxonomy" id="2696054"/>
    <lineage>
        <taxon>Bacteria</taxon>
        <taxon>Pseudomonadati</taxon>
        <taxon>Bacteroidota</taxon>
        <taxon>Flavobacteriia</taxon>
        <taxon>Flavobacteriales</taxon>
        <taxon>Flavobacteriaceae</taxon>
        <taxon>Pelagihabitans</taxon>
    </lineage>
</organism>